<dbReference type="EMBL" id="JAZHXJ010003255">
    <property type="protein sequence ID" value="KAL1835296.1"/>
    <property type="molecule type" value="Genomic_DNA"/>
</dbReference>
<feature type="domain" description="T6SS Phospholipase effector Tle1-like catalytic" evidence="1">
    <location>
        <begin position="1"/>
        <end position="105"/>
    </location>
</feature>
<gene>
    <name evidence="2" type="ORF">VTK73DRAFT_5810</name>
</gene>
<evidence type="ECO:0000313" key="2">
    <source>
        <dbReference type="EMBL" id="KAL1835296.1"/>
    </source>
</evidence>
<dbReference type="InterPro" id="IPR018712">
    <property type="entry name" value="Tle1-like_cat"/>
</dbReference>
<evidence type="ECO:0000313" key="3">
    <source>
        <dbReference type="Proteomes" id="UP001586593"/>
    </source>
</evidence>
<protein>
    <recommendedName>
        <fullName evidence="1">T6SS Phospholipase effector Tle1-like catalytic domain-containing protein</fullName>
    </recommendedName>
</protein>
<dbReference type="Proteomes" id="UP001586593">
    <property type="component" value="Unassembled WGS sequence"/>
</dbReference>
<dbReference type="Pfam" id="PF09994">
    <property type="entry name" value="T6SS_Tle1-like_cat"/>
    <property type="match status" value="1"/>
</dbReference>
<proteinExistence type="predicted"/>
<comment type="caution">
    <text evidence="2">The sequence shown here is derived from an EMBL/GenBank/DDBJ whole genome shotgun (WGS) entry which is preliminary data.</text>
</comment>
<name>A0ABR3V0K7_9PEZI</name>
<organism evidence="2 3">
    <name type="scientific">Phialemonium thermophilum</name>
    <dbReference type="NCBI Taxonomy" id="223376"/>
    <lineage>
        <taxon>Eukaryota</taxon>
        <taxon>Fungi</taxon>
        <taxon>Dikarya</taxon>
        <taxon>Ascomycota</taxon>
        <taxon>Pezizomycotina</taxon>
        <taxon>Sordariomycetes</taxon>
        <taxon>Sordariomycetidae</taxon>
        <taxon>Cephalothecales</taxon>
        <taxon>Cephalothecaceae</taxon>
        <taxon>Phialemonium</taxon>
    </lineage>
</organism>
<sequence>MVASVGLLTPAGMASFQAVFDDYENMGEPGRDPADYLVPGLPAYGGEKGERKQRWEAERMRRYKLGLKQLGYTRDTFRDGRTEIRIRALAVWDTVGSLGIPPAPVVGIRGSADQYVSPSLRALLLM</sequence>
<keyword evidence="3" id="KW-1185">Reference proteome</keyword>
<accession>A0ABR3V0K7</accession>
<evidence type="ECO:0000259" key="1">
    <source>
        <dbReference type="Pfam" id="PF09994"/>
    </source>
</evidence>
<reference evidence="2 3" key="1">
    <citation type="journal article" date="2024" name="Commun. Biol.">
        <title>Comparative genomic analysis of thermophilic fungi reveals convergent evolutionary adaptations and gene losses.</title>
        <authorList>
            <person name="Steindorff A.S."/>
            <person name="Aguilar-Pontes M.V."/>
            <person name="Robinson A.J."/>
            <person name="Andreopoulos B."/>
            <person name="LaButti K."/>
            <person name="Kuo A."/>
            <person name="Mondo S."/>
            <person name="Riley R."/>
            <person name="Otillar R."/>
            <person name="Haridas S."/>
            <person name="Lipzen A."/>
            <person name="Grimwood J."/>
            <person name="Schmutz J."/>
            <person name="Clum A."/>
            <person name="Reid I.D."/>
            <person name="Moisan M.C."/>
            <person name="Butler G."/>
            <person name="Nguyen T.T.M."/>
            <person name="Dewar K."/>
            <person name="Conant G."/>
            <person name="Drula E."/>
            <person name="Henrissat B."/>
            <person name="Hansel C."/>
            <person name="Singer S."/>
            <person name="Hutchinson M.I."/>
            <person name="de Vries R.P."/>
            <person name="Natvig D.O."/>
            <person name="Powell A.J."/>
            <person name="Tsang A."/>
            <person name="Grigoriev I.V."/>
        </authorList>
    </citation>
    <scope>NUCLEOTIDE SEQUENCE [LARGE SCALE GENOMIC DNA]</scope>
    <source>
        <strain evidence="2 3">ATCC 24622</strain>
    </source>
</reference>